<name>A0A134BGP5_9BACT</name>
<dbReference type="InterPro" id="IPR036013">
    <property type="entry name" value="Band_7/SPFH_dom_sf"/>
</dbReference>
<dbReference type="SUPFAM" id="SSF117892">
    <property type="entry name" value="Band 7/SPFH domain"/>
    <property type="match status" value="1"/>
</dbReference>
<evidence type="ECO:0000259" key="5">
    <source>
        <dbReference type="SMART" id="SM00244"/>
    </source>
</evidence>
<dbReference type="Gene3D" id="3.30.479.30">
    <property type="entry name" value="Band 7 domain"/>
    <property type="match status" value="1"/>
</dbReference>
<dbReference type="STRING" id="419005.HMPREF1860_00665"/>
<dbReference type="GO" id="GO:0098552">
    <property type="term" value="C:side of membrane"/>
    <property type="evidence" value="ECO:0007669"/>
    <property type="project" value="UniProtKB-ARBA"/>
</dbReference>
<comment type="caution">
    <text evidence="6">The sequence shown here is derived from an EMBL/GenBank/DDBJ whole genome shotgun (WGS) entry which is preliminary data.</text>
</comment>
<evidence type="ECO:0000256" key="1">
    <source>
        <dbReference type="ARBA" id="ARBA00004167"/>
    </source>
</evidence>
<dbReference type="PANTHER" id="PTHR43327:SF10">
    <property type="entry name" value="STOMATIN-LIKE PROTEIN 2, MITOCHONDRIAL"/>
    <property type="match status" value="1"/>
</dbReference>
<dbReference type="InterPro" id="IPR018080">
    <property type="entry name" value="Band_7/stomatin-like_CS"/>
</dbReference>
<dbReference type="Proteomes" id="UP000070531">
    <property type="component" value="Unassembled WGS sequence"/>
</dbReference>
<reference evidence="6 7" key="1">
    <citation type="submission" date="2016-01" db="EMBL/GenBank/DDBJ databases">
        <authorList>
            <person name="Oliw E.H."/>
        </authorList>
    </citation>
    <scope>NUCLEOTIDE SEQUENCE [LARGE SCALE GENOMIC DNA]</scope>
    <source>
        <strain evidence="6 7">DNF00307</strain>
    </source>
</reference>
<sequence length="333" mass="37761">MIIFRKKKLFIKTLFNMDITIYILIAIILLAIIIVKKSLVIISQSETKIIERLGKYHATLQPGINVIIPFMDHAKEIIALRSGRYAYTNSIDLREQVYDFARQNVITKDNIQMQINALLYFQIVDPFKAVYEINNLPNAIEKLTQTTLRNIIGEMELDQTLTSRDTINTKLRSVLDDATNKWGIKVNRVELQDITPPESVLQAMEKQMQAERNKRATILTSEGEKQAAILQSEGEKTSMINRAEANKQQQILIADGQAEARIRKAEAEAIAIQKITDAVGQSTNPANYLIAQKYIQMLSDLAKNNNQKTVYLPFEASNLMGSIGGIKDMFKEK</sequence>
<protein>
    <recommendedName>
        <fullName evidence="3">Protein QmcA</fullName>
    </recommendedName>
</protein>
<dbReference type="PROSITE" id="PS01270">
    <property type="entry name" value="BAND_7"/>
    <property type="match status" value="1"/>
</dbReference>
<evidence type="ECO:0000313" key="7">
    <source>
        <dbReference type="Proteomes" id="UP000070531"/>
    </source>
</evidence>
<dbReference type="PATRIC" id="fig|419005.5.peg.663"/>
<comment type="similarity">
    <text evidence="2">Belongs to the band 7/mec-2 family.</text>
</comment>
<dbReference type="Pfam" id="PF01145">
    <property type="entry name" value="Band_7"/>
    <property type="match status" value="1"/>
</dbReference>
<accession>A0A134BGP5</accession>
<feature type="transmembrane region" description="Helical" evidence="4">
    <location>
        <begin position="21"/>
        <end position="42"/>
    </location>
</feature>
<comment type="subcellular location">
    <subcellularLocation>
        <location evidence="1">Membrane</location>
        <topology evidence="1">Single-pass membrane protein</topology>
    </subcellularLocation>
</comment>
<organism evidence="6">
    <name type="scientific">Prevotella amnii</name>
    <dbReference type="NCBI Taxonomy" id="419005"/>
    <lineage>
        <taxon>Bacteria</taxon>
        <taxon>Pseudomonadati</taxon>
        <taxon>Bacteroidota</taxon>
        <taxon>Bacteroidia</taxon>
        <taxon>Bacteroidales</taxon>
        <taxon>Prevotellaceae</taxon>
        <taxon>Prevotella</taxon>
    </lineage>
</organism>
<keyword evidence="4" id="KW-0472">Membrane</keyword>
<dbReference type="GO" id="GO:0005886">
    <property type="term" value="C:plasma membrane"/>
    <property type="evidence" value="ECO:0007669"/>
    <property type="project" value="UniProtKB-ARBA"/>
</dbReference>
<dbReference type="InterPro" id="IPR050710">
    <property type="entry name" value="Band7/mec-2_domain"/>
</dbReference>
<dbReference type="InterPro" id="IPR001107">
    <property type="entry name" value="Band_7"/>
</dbReference>
<dbReference type="FunFam" id="3.30.479.30:FF:000004">
    <property type="entry name" value="Putative membrane protease family, stomatin"/>
    <property type="match status" value="1"/>
</dbReference>
<gene>
    <name evidence="6" type="ORF">HMPREF1860_00665</name>
</gene>
<feature type="domain" description="Band 7" evidence="5">
    <location>
        <begin position="37"/>
        <end position="208"/>
    </location>
</feature>
<keyword evidence="4" id="KW-1133">Transmembrane helix</keyword>
<dbReference type="CDD" id="cd08829">
    <property type="entry name" value="SPFH_paraslipin"/>
    <property type="match status" value="1"/>
</dbReference>
<evidence type="ECO:0000256" key="2">
    <source>
        <dbReference type="ARBA" id="ARBA00008164"/>
    </source>
</evidence>
<dbReference type="SMART" id="SM00244">
    <property type="entry name" value="PHB"/>
    <property type="match status" value="1"/>
</dbReference>
<proteinExistence type="inferred from homology"/>
<dbReference type="PANTHER" id="PTHR43327">
    <property type="entry name" value="STOMATIN-LIKE PROTEIN 2, MITOCHONDRIAL"/>
    <property type="match status" value="1"/>
</dbReference>
<evidence type="ECO:0000256" key="3">
    <source>
        <dbReference type="ARBA" id="ARBA00017055"/>
    </source>
</evidence>
<dbReference type="EMBL" id="LSDL01000030">
    <property type="protein sequence ID" value="KXB79121.1"/>
    <property type="molecule type" value="Genomic_DNA"/>
</dbReference>
<evidence type="ECO:0000313" key="6">
    <source>
        <dbReference type="EMBL" id="KXB79121.1"/>
    </source>
</evidence>
<keyword evidence="4" id="KW-0812">Transmembrane</keyword>
<dbReference type="AlphaFoldDB" id="A0A134BGP5"/>
<evidence type="ECO:0000256" key="4">
    <source>
        <dbReference type="SAM" id="Phobius"/>
    </source>
</evidence>